<name>A0A365XRZ6_9BACT</name>
<sequence>MPPPQTITHWRTCIWNIWRHPSSIKHHHMFSTIAIKEWRMVLRNHAMVAALLSALLLSGIASIGSRITLQEEQREREAANREFRRQWEQLQTNDPHGAAHFGTYIFKPLTALSGFDRGLDPVTGSTLRIEAHIQHHTATPPLSPADVYLRFGELTPATVLQLFFPLLIFFLCFNSYAQERSSGTLRLMMIQGTNKGTIMWSKTIVYQCIVAGTMLLSLLLYLPVIFKAASPLRILLLLMGYLCYSSIFVIIGIWVSAVARNARQALLWLCSIWLIWNVIAPRLTTAAGAALHPLPSQYALQQKIDQAIKTGIDGNDPREARTARLLHETLRQYQVADVSQLPVNFNAIRLQADEDYAQQVYNKYAKATDSIIRLQNSINQYAMLADPYLAIRSLSMALCGTDYDHQFYFDTEVRQYRNTFIHRLNQAMIYDREPPADLYYNMPVFHFEPPAISSTLSRQWLPLASLLLWIGVSISLLNSVARHAPTE</sequence>
<keyword evidence="2 5" id="KW-0812">Transmembrane</keyword>
<reference evidence="7 8" key="1">
    <citation type="submission" date="2018-05" db="EMBL/GenBank/DDBJ databases">
        <title>Chitinophaga sp. K3CV102501T nov., isolated from isolated from a monsoon evergreen broad-leaved forest soil.</title>
        <authorList>
            <person name="Lv Y."/>
        </authorList>
    </citation>
    <scope>NUCLEOTIDE SEQUENCE [LARGE SCALE GENOMIC DNA]</scope>
    <source>
        <strain evidence="7 8">GDMCC 1.1325</strain>
    </source>
</reference>
<keyword evidence="8" id="KW-1185">Reference proteome</keyword>
<gene>
    <name evidence="7" type="ORF">DF182_21575</name>
</gene>
<dbReference type="GO" id="GO:0140359">
    <property type="term" value="F:ABC-type transporter activity"/>
    <property type="evidence" value="ECO:0007669"/>
    <property type="project" value="InterPro"/>
</dbReference>
<feature type="transmembrane region" description="Helical" evidence="5">
    <location>
        <begin position="159"/>
        <end position="177"/>
    </location>
</feature>
<accession>A0A365XRZ6</accession>
<dbReference type="Proteomes" id="UP000253410">
    <property type="component" value="Unassembled WGS sequence"/>
</dbReference>
<dbReference type="Pfam" id="PF12040">
    <property type="entry name" value="DUF3526"/>
    <property type="match status" value="1"/>
</dbReference>
<dbReference type="InterPro" id="IPR013525">
    <property type="entry name" value="ABC2_TM"/>
</dbReference>
<proteinExistence type="predicted"/>
<feature type="transmembrane region" description="Helical" evidence="5">
    <location>
        <begin position="46"/>
        <end position="69"/>
    </location>
</feature>
<organism evidence="7 8">
    <name type="scientific">Chitinophaga flava</name>
    <dbReference type="NCBI Taxonomy" id="2259036"/>
    <lineage>
        <taxon>Bacteria</taxon>
        <taxon>Pseudomonadati</taxon>
        <taxon>Bacteroidota</taxon>
        <taxon>Chitinophagia</taxon>
        <taxon>Chitinophagales</taxon>
        <taxon>Chitinophagaceae</taxon>
        <taxon>Chitinophaga</taxon>
    </lineage>
</organism>
<dbReference type="PANTHER" id="PTHR43471">
    <property type="entry name" value="ABC TRANSPORTER PERMEASE"/>
    <property type="match status" value="1"/>
</dbReference>
<evidence type="ECO:0000256" key="4">
    <source>
        <dbReference type="ARBA" id="ARBA00023136"/>
    </source>
</evidence>
<feature type="transmembrane region" description="Helical" evidence="5">
    <location>
        <begin position="204"/>
        <end position="222"/>
    </location>
</feature>
<dbReference type="PANTHER" id="PTHR43471:SF1">
    <property type="entry name" value="ABC TRANSPORTER PERMEASE PROTEIN NOSY-RELATED"/>
    <property type="match status" value="1"/>
</dbReference>
<dbReference type="GO" id="GO:0016020">
    <property type="term" value="C:membrane"/>
    <property type="evidence" value="ECO:0007669"/>
    <property type="project" value="UniProtKB-SubCell"/>
</dbReference>
<evidence type="ECO:0000313" key="8">
    <source>
        <dbReference type="Proteomes" id="UP000253410"/>
    </source>
</evidence>
<evidence type="ECO:0000256" key="3">
    <source>
        <dbReference type="ARBA" id="ARBA00022989"/>
    </source>
</evidence>
<dbReference type="AlphaFoldDB" id="A0A365XRZ6"/>
<dbReference type="EMBL" id="QFFJ01000002">
    <property type="protein sequence ID" value="RBL89127.1"/>
    <property type="molecule type" value="Genomic_DNA"/>
</dbReference>
<evidence type="ECO:0000313" key="7">
    <source>
        <dbReference type="EMBL" id="RBL89127.1"/>
    </source>
</evidence>
<keyword evidence="3 5" id="KW-1133">Transmembrane helix</keyword>
<dbReference type="Pfam" id="PF12698">
    <property type="entry name" value="ABC2_membrane_3"/>
    <property type="match status" value="1"/>
</dbReference>
<evidence type="ECO:0000259" key="6">
    <source>
        <dbReference type="Pfam" id="PF12698"/>
    </source>
</evidence>
<feature type="transmembrane region" description="Helical" evidence="5">
    <location>
        <begin position="234"/>
        <end position="259"/>
    </location>
</feature>
<comment type="caution">
    <text evidence="7">The sequence shown here is derived from an EMBL/GenBank/DDBJ whole genome shotgun (WGS) entry which is preliminary data.</text>
</comment>
<dbReference type="OrthoDB" id="184009at2"/>
<evidence type="ECO:0000256" key="5">
    <source>
        <dbReference type="SAM" id="Phobius"/>
    </source>
</evidence>
<protein>
    <recommendedName>
        <fullName evidence="6">ABC-2 type transporter transmembrane domain-containing protein</fullName>
    </recommendedName>
</protein>
<keyword evidence="4 5" id="KW-0472">Membrane</keyword>
<evidence type="ECO:0000256" key="1">
    <source>
        <dbReference type="ARBA" id="ARBA00004141"/>
    </source>
</evidence>
<dbReference type="InterPro" id="IPR021913">
    <property type="entry name" value="DUF3526"/>
</dbReference>
<comment type="subcellular location">
    <subcellularLocation>
        <location evidence="1">Membrane</location>
        <topology evidence="1">Multi-pass membrane protein</topology>
    </subcellularLocation>
</comment>
<evidence type="ECO:0000256" key="2">
    <source>
        <dbReference type="ARBA" id="ARBA00022692"/>
    </source>
</evidence>
<feature type="domain" description="ABC-2 type transporter transmembrane" evidence="6">
    <location>
        <begin position="162"/>
        <end position="266"/>
    </location>
</feature>
<feature type="transmembrane region" description="Helical" evidence="5">
    <location>
        <begin position="265"/>
        <end position="284"/>
    </location>
</feature>